<name>A0A143HQ61_MICTH</name>
<dbReference type="EMBL" id="CP014864">
    <property type="protein sequence ID" value="AMX03875.1"/>
    <property type="molecule type" value="Genomic_DNA"/>
</dbReference>
<gene>
    <name evidence="1" type="ORF">A3224_15915</name>
</gene>
<dbReference type="Pfam" id="PF00107">
    <property type="entry name" value="ADH_zinc_N"/>
    <property type="match status" value="1"/>
</dbReference>
<dbReference type="SMART" id="SM00829">
    <property type="entry name" value="PKS_ER"/>
    <property type="match status" value="1"/>
</dbReference>
<accession>A0A143HQ61</accession>
<dbReference type="SUPFAM" id="SSF51735">
    <property type="entry name" value="NAD(P)-binding Rossmann-fold domains"/>
    <property type="match status" value="1"/>
</dbReference>
<keyword evidence="2" id="KW-1185">Reference proteome</keyword>
<dbReference type="InterPro" id="IPR013154">
    <property type="entry name" value="ADH-like_N"/>
</dbReference>
<dbReference type="InterPro" id="IPR036291">
    <property type="entry name" value="NAD(P)-bd_dom_sf"/>
</dbReference>
<protein>
    <submittedName>
        <fullName evidence="1">Zinc-binding dehydrogenase</fullName>
    </submittedName>
</protein>
<proteinExistence type="predicted"/>
<dbReference type="SUPFAM" id="SSF50129">
    <property type="entry name" value="GroES-like"/>
    <property type="match status" value="1"/>
</dbReference>
<dbReference type="InterPro" id="IPR002364">
    <property type="entry name" value="Quin_OxRdtase/zeta-crystal_CS"/>
</dbReference>
<sequence length="353" mass="38298">MGARAAVDRRENPPPAGERRTVWQTPGAGDIARLCLRTEPLATLPVTSVRVTVRAVGLNFADIFALTGLYSATPRGAFIPGLEFAGEVSAVGGEASGFSPGDRVMGVTRFGGYASVIDCEPDYLMPLPDDWDFAQGAAWPVQSLTAWYALTRLGALRSGERVLIHSAAGGVGLQAMQLTRALGGSPVGTVGSEDKAVRLRELGFDDVLVREKNFHRQLQRTGLSFDLVLDAIGGAVQKASFAALKPMGRLVVFGAAEFTPRGKRPDYLRAAWRYLRRPRYDVMDMISSNRSVLAFNLIWLWDRKDEMQSLLAELGDVPLPPPLVGRRFPFADAHAALDFLRSGRSVGKVVLEC</sequence>
<dbReference type="Proteomes" id="UP000076077">
    <property type="component" value="Chromosome"/>
</dbReference>
<dbReference type="PANTHER" id="PTHR43677">
    <property type="entry name" value="SHORT-CHAIN DEHYDROGENASE/REDUCTASE"/>
    <property type="match status" value="1"/>
</dbReference>
<dbReference type="InterPro" id="IPR011032">
    <property type="entry name" value="GroES-like_sf"/>
</dbReference>
<reference evidence="2" key="1">
    <citation type="submission" date="2016-03" db="EMBL/GenBank/DDBJ databases">
        <authorList>
            <person name="Lee Y.-S."/>
            <person name="Choi Y.-L."/>
        </authorList>
    </citation>
    <scope>NUCLEOTIDE SEQUENCE [LARGE SCALE GENOMIC DNA]</scope>
    <source>
        <strain evidence="2">DAU221</strain>
    </source>
</reference>
<dbReference type="Gene3D" id="3.40.50.720">
    <property type="entry name" value="NAD(P)-binding Rossmann-like Domain"/>
    <property type="match status" value="1"/>
</dbReference>
<dbReference type="RefSeq" id="WP_067156915.1">
    <property type="nucleotide sequence ID" value="NZ_CP014864.1"/>
</dbReference>
<dbReference type="STRING" id="252514.A3224_15915"/>
<dbReference type="AlphaFoldDB" id="A0A143HQ61"/>
<dbReference type="GO" id="GO:0008270">
    <property type="term" value="F:zinc ion binding"/>
    <property type="evidence" value="ECO:0007669"/>
    <property type="project" value="InterPro"/>
</dbReference>
<dbReference type="GeneID" id="76609515"/>
<evidence type="ECO:0000313" key="1">
    <source>
        <dbReference type="EMBL" id="AMX03875.1"/>
    </source>
</evidence>
<organism evidence="1 2">
    <name type="scientific">Microbulbifer thermotolerans</name>
    <dbReference type="NCBI Taxonomy" id="252514"/>
    <lineage>
        <taxon>Bacteria</taxon>
        <taxon>Pseudomonadati</taxon>
        <taxon>Pseudomonadota</taxon>
        <taxon>Gammaproteobacteria</taxon>
        <taxon>Cellvibrionales</taxon>
        <taxon>Microbulbiferaceae</taxon>
        <taxon>Microbulbifer</taxon>
    </lineage>
</organism>
<dbReference type="KEGG" id="mthd:A3224_15915"/>
<evidence type="ECO:0000313" key="2">
    <source>
        <dbReference type="Proteomes" id="UP000076077"/>
    </source>
</evidence>
<dbReference type="InterPro" id="IPR013149">
    <property type="entry name" value="ADH-like_C"/>
</dbReference>
<dbReference type="GO" id="GO:0016491">
    <property type="term" value="F:oxidoreductase activity"/>
    <property type="evidence" value="ECO:0007669"/>
    <property type="project" value="InterPro"/>
</dbReference>
<dbReference type="Gene3D" id="3.90.180.10">
    <property type="entry name" value="Medium-chain alcohol dehydrogenases, catalytic domain"/>
    <property type="match status" value="1"/>
</dbReference>
<dbReference type="OrthoDB" id="9785812at2"/>
<dbReference type="InterPro" id="IPR020843">
    <property type="entry name" value="ER"/>
</dbReference>
<dbReference type="PANTHER" id="PTHR43677:SF4">
    <property type="entry name" value="QUINONE OXIDOREDUCTASE-LIKE PROTEIN 2"/>
    <property type="match status" value="1"/>
</dbReference>
<dbReference type="InterPro" id="IPR051397">
    <property type="entry name" value="Zn-ADH-like_protein"/>
</dbReference>
<dbReference type="Pfam" id="PF08240">
    <property type="entry name" value="ADH_N"/>
    <property type="match status" value="1"/>
</dbReference>
<dbReference type="PROSITE" id="PS01162">
    <property type="entry name" value="QOR_ZETA_CRYSTAL"/>
    <property type="match status" value="1"/>
</dbReference>